<gene>
    <name evidence="1" type="ORF">ENX07_03510</name>
</gene>
<dbReference type="InterPro" id="IPR016195">
    <property type="entry name" value="Pol/histidinol_Pase-like"/>
</dbReference>
<name>A0A7C3Z1P1_UNCW3</name>
<dbReference type="GO" id="GO:0004386">
    <property type="term" value="F:helicase activity"/>
    <property type="evidence" value="ECO:0007669"/>
    <property type="project" value="UniProtKB-KW"/>
</dbReference>
<evidence type="ECO:0000313" key="1">
    <source>
        <dbReference type="EMBL" id="HGE99120.1"/>
    </source>
</evidence>
<dbReference type="Gene3D" id="3.20.20.140">
    <property type="entry name" value="Metal-dependent hydrolases"/>
    <property type="match status" value="1"/>
</dbReference>
<organism evidence="1">
    <name type="scientific">candidate division WOR-3 bacterium</name>
    <dbReference type="NCBI Taxonomy" id="2052148"/>
    <lineage>
        <taxon>Bacteria</taxon>
        <taxon>Bacteria division WOR-3</taxon>
    </lineage>
</organism>
<reference evidence="1" key="1">
    <citation type="journal article" date="2020" name="mSystems">
        <title>Genome- and Community-Level Interaction Insights into Carbon Utilization and Element Cycling Functions of Hydrothermarchaeota in Hydrothermal Sediment.</title>
        <authorList>
            <person name="Zhou Z."/>
            <person name="Liu Y."/>
            <person name="Xu W."/>
            <person name="Pan J."/>
            <person name="Luo Z.H."/>
            <person name="Li M."/>
        </authorList>
    </citation>
    <scope>NUCLEOTIDE SEQUENCE [LARGE SCALE GENOMIC DNA]</scope>
    <source>
        <strain evidence="1">SpSt-906</strain>
    </source>
</reference>
<dbReference type="PANTHER" id="PTHR40084">
    <property type="entry name" value="PHOSPHOHYDROLASE, PHP FAMILY"/>
    <property type="match status" value="1"/>
</dbReference>
<protein>
    <submittedName>
        <fullName evidence="1">DNA helicase UvrD</fullName>
    </submittedName>
</protein>
<sequence>MEFIADFHIHSPYSRAVSREMTIKKITQYARYKGIKLVGTSDFTHPEWFTTLKEELEEKEEGILCPKEDEGVYFILTTEVNNMAVKDGKLRRIHNIIFTPSFADAEKINQFLARYGNLAADGRPTLSLSSRDMLEGILNLSPNSFIVPSHIWTPWFSLFGSVSGYDAVEECFEDLTDEVFALETGLSSDPKMNWRLSALDRFSLISCSDAHSPQKLGREANVFASEISFYQIKEILKSKDKKRFLSTIEFFPEEGKYHYDGHRNCGVSLSPREAILNNDLCPVCGKRLTIGVLHRVELLADRAEGFVPKNAIPYKNLIPLDEIIADALKLAKESIAVKNKYLEMIKIFGPEFEILLKVPVEDIKKKSTFEKIGEGIERMREGKVKLIPGYDGVFGKISLFEEEKPEEQTQMTLF</sequence>
<keyword evidence="1" id="KW-0378">Hydrolase</keyword>
<keyword evidence="1" id="KW-0347">Helicase</keyword>
<proteinExistence type="predicted"/>
<dbReference type="EMBL" id="DTMQ01000019">
    <property type="protein sequence ID" value="HGE99120.1"/>
    <property type="molecule type" value="Genomic_DNA"/>
</dbReference>
<dbReference type="CDD" id="cd19067">
    <property type="entry name" value="PfuEndoQ-like"/>
    <property type="match status" value="1"/>
</dbReference>
<comment type="caution">
    <text evidence="1">The sequence shown here is derived from an EMBL/GenBank/DDBJ whole genome shotgun (WGS) entry which is preliminary data.</text>
</comment>
<keyword evidence="1" id="KW-0547">Nucleotide-binding</keyword>
<accession>A0A7C3Z1P1</accession>
<dbReference type="PANTHER" id="PTHR40084:SF1">
    <property type="entry name" value="PHOSPHOTRANSFERASE"/>
    <property type="match status" value="1"/>
</dbReference>
<keyword evidence="1" id="KW-0067">ATP-binding</keyword>
<dbReference type="SUPFAM" id="SSF89550">
    <property type="entry name" value="PHP domain-like"/>
    <property type="match status" value="1"/>
</dbReference>
<dbReference type="AlphaFoldDB" id="A0A7C3Z1P1"/>